<keyword evidence="2" id="KW-1185">Reference proteome</keyword>
<dbReference type="Proteomes" id="UP000805649">
    <property type="component" value="Unassembled WGS sequence"/>
</dbReference>
<protein>
    <submittedName>
        <fullName evidence="1">Uncharacterized protein</fullName>
    </submittedName>
</protein>
<sequence length="256" mass="28344">MPSIKSLLITLFVTGSLAAPLVARFDSHDTKVGTVITPLQNGSETVGELAELQARGEEADLDDEVVPRDIREEYLGEAEGGELSRRNENFEEDEVENVISARANKNEKAIKNVEKQKKIDQAELAAINKQLKAQKKTSAKEVDRAEDRIADARKAVKAAKTDKARTAATNVQNNDIKRLNQIKKENEVERAQLLAGKNRETKEIAAGNRELKRLRNGGRVVDVPDTRPLVETSPIPVRKTDNIYIPADPYLPLGAY</sequence>
<organism evidence="1 2">
    <name type="scientific">Colletotrichum truncatum</name>
    <name type="common">Anthracnose fungus</name>
    <name type="synonym">Colletotrichum capsici</name>
    <dbReference type="NCBI Taxonomy" id="5467"/>
    <lineage>
        <taxon>Eukaryota</taxon>
        <taxon>Fungi</taxon>
        <taxon>Dikarya</taxon>
        <taxon>Ascomycota</taxon>
        <taxon>Pezizomycotina</taxon>
        <taxon>Sordariomycetes</taxon>
        <taxon>Hypocreomycetidae</taxon>
        <taxon>Glomerellales</taxon>
        <taxon>Glomerellaceae</taxon>
        <taxon>Colletotrichum</taxon>
        <taxon>Colletotrichum truncatum species complex</taxon>
    </lineage>
</organism>
<gene>
    <name evidence="1" type="ORF">CTRU02_212447</name>
</gene>
<reference evidence="1 2" key="1">
    <citation type="journal article" date="2020" name="Phytopathology">
        <title>Genome Sequence Resources of Colletotrichum truncatum, C. plurivorum, C. musicola, and C. sojae: Four Species Pathogenic to Soybean (Glycine max).</title>
        <authorList>
            <person name="Rogerio F."/>
            <person name="Boufleur T.R."/>
            <person name="Ciampi-Guillardi M."/>
            <person name="Sukno S.A."/>
            <person name="Thon M.R."/>
            <person name="Massola Junior N.S."/>
            <person name="Baroncelli R."/>
        </authorList>
    </citation>
    <scope>NUCLEOTIDE SEQUENCE [LARGE SCALE GENOMIC DNA]</scope>
    <source>
        <strain evidence="1 2">CMES1059</strain>
    </source>
</reference>
<evidence type="ECO:0000313" key="1">
    <source>
        <dbReference type="EMBL" id="KAL0933484.1"/>
    </source>
</evidence>
<dbReference type="EMBL" id="VUJX02000008">
    <property type="protein sequence ID" value="KAL0933484.1"/>
    <property type="molecule type" value="Genomic_DNA"/>
</dbReference>
<proteinExistence type="predicted"/>
<evidence type="ECO:0000313" key="2">
    <source>
        <dbReference type="Proteomes" id="UP000805649"/>
    </source>
</evidence>
<comment type="caution">
    <text evidence="1">The sequence shown here is derived from an EMBL/GenBank/DDBJ whole genome shotgun (WGS) entry which is preliminary data.</text>
</comment>
<accession>A0ACC3YNK0</accession>
<name>A0ACC3YNK0_COLTU</name>